<dbReference type="Proteomes" id="UP000326759">
    <property type="component" value="Unassembled WGS sequence"/>
</dbReference>
<feature type="domain" description="Receptor ligand binding region" evidence="5">
    <location>
        <begin position="126"/>
        <end position="224"/>
    </location>
</feature>
<dbReference type="OrthoDB" id="5984008at2759"/>
<evidence type="ECO:0000256" key="4">
    <source>
        <dbReference type="ARBA" id="ARBA00023136"/>
    </source>
</evidence>
<dbReference type="Gene3D" id="3.40.50.2300">
    <property type="match status" value="1"/>
</dbReference>
<organism evidence="6 7">
    <name type="scientific">Armadillidium nasatum</name>
    <dbReference type="NCBI Taxonomy" id="96803"/>
    <lineage>
        <taxon>Eukaryota</taxon>
        <taxon>Metazoa</taxon>
        <taxon>Ecdysozoa</taxon>
        <taxon>Arthropoda</taxon>
        <taxon>Crustacea</taxon>
        <taxon>Multicrustacea</taxon>
        <taxon>Malacostraca</taxon>
        <taxon>Eumalacostraca</taxon>
        <taxon>Peracarida</taxon>
        <taxon>Isopoda</taxon>
        <taxon>Oniscidea</taxon>
        <taxon>Crinocheta</taxon>
        <taxon>Armadillidiidae</taxon>
        <taxon>Armadillidium</taxon>
    </lineage>
</organism>
<keyword evidence="7" id="KW-1185">Reference proteome</keyword>
<dbReference type="EMBL" id="SEYY01008038">
    <property type="protein sequence ID" value="KAB7502286.1"/>
    <property type="molecule type" value="Genomic_DNA"/>
</dbReference>
<dbReference type="InterPro" id="IPR028082">
    <property type="entry name" value="Peripla_BP_I"/>
</dbReference>
<comment type="caution">
    <text evidence="6">The sequence shown here is derived from an EMBL/GenBank/DDBJ whole genome shotgun (WGS) entry which is preliminary data.</text>
</comment>
<keyword evidence="2" id="KW-0812">Transmembrane</keyword>
<evidence type="ECO:0000256" key="2">
    <source>
        <dbReference type="ARBA" id="ARBA00022692"/>
    </source>
</evidence>
<name>A0A5N5T6R5_9CRUS</name>
<gene>
    <name evidence="6" type="primary">Nmdar1_0</name>
    <name evidence="6" type="ORF">Anas_11652</name>
</gene>
<dbReference type="GO" id="GO:0016020">
    <property type="term" value="C:membrane"/>
    <property type="evidence" value="ECO:0007669"/>
    <property type="project" value="UniProtKB-SubCell"/>
</dbReference>
<protein>
    <submittedName>
        <fullName evidence="6">Glutamate [NMDA] receptor subunit 1</fullName>
    </submittedName>
</protein>
<evidence type="ECO:0000259" key="5">
    <source>
        <dbReference type="Pfam" id="PF01094"/>
    </source>
</evidence>
<keyword evidence="3" id="KW-1133">Transmembrane helix</keyword>
<dbReference type="Pfam" id="PF01094">
    <property type="entry name" value="ANF_receptor"/>
    <property type="match status" value="1"/>
</dbReference>
<proteinExistence type="predicted"/>
<dbReference type="AlphaFoldDB" id="A0A5N5T6R5"/>
<dbReference type="SUPFAM" id="SSF53822">
    <property type="entry name" value="Periplasmic binding protein-like I"/>
    <property type="match status" value="1"/>
</dbReference>
<dbReference type="InterPro" id="IPR001828">
    <property type="entry name" value="ANF_lig-bd_rcpt"/>
</dbReference>
<reference evidence="6 7" key="1">
    <citation type="journal article" date="2019" name="PLoS Biol.">
        <title>Sex chromosomes control vertical transmission of feminizing Wolbachia symbionts in an isopod.</title>
        <authorList>
            <person name="Becking T."/>
            <person name="Chebbi M.A."/>
            <person name="Giraud I."/>
            <person name="Moumen B."/>
            <person name="Laverre T."/>
            <person name="Caubet Y."/>
            <person name="Peccoud J."/>
            <person name="Gilbert C."/>
            <person name="Cordaux R."/>
        </authorList>
    </citation>
    <scope>NUCLEOTIDE SEQUENCE [LARGE SCALE GENOMIC DNA]</scope>
    <source>
        <strain evidence="6">ANa2</strain>
        <tissue evidence="6">Whole body excluding digestive tract and cuticle</tissue>
    </source>
</reference>
<keyword evidence="6" id="KW-0675">Receptor</keyword>
<evidence type="ECO:0000256" key="1">
    <source>
        <dbReference type="ARBA" id="ARBA00004370"/>
    </source>
</evidence>
<keyword evidence="4" id="KW-0472">Membrane</keyword>
<accession>A0A5N5T6R5</accession>
<sequence>MKTRNTLCQNHLKQDFVPSKDHKPSVDKSYFKSYDEKPVVEDVYEDEDIKSRRFYGERVLPDSDIKPTGIKTKEDEYDTKSRGVYKGVDLPDNLNPKVVKTPVEDDNDEYLNFDGVSVSPTCTLYNVTIISSGNPIRDARLVCENIITKGVFALIIGGGNMSSAATSAVSYTGGFYHIPVIGTSARESAFSDKNIHVSFLRTVPPFSHQADVWVKFLKELKFKRNYKTETKYCIRILDLFNNDDIDKKCRNIQSIIINQTSYECNINLDINLSSISYRIYSVLEFEPGQISYVKLLRSLKDSLVKVFLLFAR</sequence>
<evidence type="ECO:0000313" key="7">
    <source>
        <dbReference type="Proteomes" id="UP000326759"/>
    </source>
</evidence>
<comment type="subcellular location">
    <subcellularLocation>
        <location evidence="1">Membrane</location>
    </subcellularLocation>
</comment>
<evidence type="ECO:0000256" key="3">
    <source>
        <dbReference type="ARBA" id="ARBA00022989"/>
    </source>
</evidence>
<evidence type="ECO:0000313" key="6">
    <source>
        <dbReference type="EMBL" id="KAB7502286.1"/>
    </source>
</evidence>